<keyword evidence="11" id="KW-1185">Reference proteome</keyword>
<dbReference type="NCBIfam" id="NF007956">
    <property type="entry name" value="PRK10675.1"/>
    <property type="match status" value="1"/>
</dbReference>
<dbReference type="InterPro" id="IPR036291">
    <property type="entry name" value="NAD(P)-bd_dom_sf"/>
</dbReference>
<dbReference type="SUPFAM" id="SSF51735">
    <property type="entry name" value="NAD(P)-binding Rossmann-fold domains"/>
    <property type="match status" value="1"/>
</dbReference>
<evidence type="ECO:0000256" key="3">
    <source>
        <dbReference type="ARBA" id="ARBA00007637"/>
    </source>
</evidence>
<evidence type="ECO:0000259" key="9">
    <source>
        <dbReference type="Pfam" id="PF16363"/>
    </source>
</evidence>
<comment type="similarity">
    <text evidence="3 8">Belongs to the NAD(P)-dependent epimerase/dehydratase family.</text>
</comment>
<proteinExistence type="inferred from homology"/>
<comment type="subunit">
    <text evidence="8">Homodimer.</text>
</comment>
<dbReference type="UniPathway" id="UPA00214"/>
<keyword evidence="6 8" id="KW-0520">NAD</keyword>
<dbReference type="RefSeq" id="WP_149596784.1">
    <property type="nucleotide sequence ID" value="NZ_CP032549.1"/>
</dbReference>
<dbReference type="Pfam" id="PF16363">
    <property type="entry name" value="GDP_Man_Dehyd"/>
    <property type="match status" value="1"/>
</dbReference>
<feature type="domain" description="NAD(P)-binding" evidence="9">
    <location>
        <begin position="4"/>
        <end position="324"/>
    </location>
</feature>
<dbReference type="EMBL" id="CP032549">
    <property type="protein sequence ID" value="QIV88325.1"/>
    <property type="molecule type" value="Genomic_DNA"/>
</dbReference>
<dbReference type="InterPro" id="IPR016040">
    <property type="entry name" value="NAD(P)-bd_dom"/>
</dbReference>
<keyword evidence="7 8" id="KW-0413">Isomerase</keyword>
<dbReference type="GO" id="GO:0003978">
    <property type="term" value="F:UDP-glucose 4-epimerase activity"/>
    <property type="evidence" value="ECO:0007669"/>
    <property type="project" value="UniProtKB-UniRule"/>
</dbReference>
<keyword evidence="8" id="KW-0119">Carbohydrate metabolism</keyword>
<evidence type="ECO:0000313" key="10">
    <source>
        <dbReference type="EMBL" id="QIV88325.1"/>
    </source>
</evidence>
<evidence type="ECO:0000256" key="6">
    <source>
        <dbReference type="ARBA" id="ARBA00023027"/>
    </source>
</evidence>
<comment type="cofactor">
    <cofactor evidence="2 8">
        <name>NAD(+)</name>
        <dbReference type="ChEBI" id="CHEBI:57540"/>
    </cofactor>
</comment>
<reference evidence="10 11" key="1">
    <citation type="submission" date="2018-09" db="EMBL/GenBank/DDBJ databases">
        <title>Glutamicibacter mishrai S5-52T (LMG 29155T = KCTC 39846T).</title>
        <authorList>
            <person name="Das S.K."/>
        </authorList>
    </citation>
    <scope>NUCLEOTIDE SEQUENCE [LARGE SCALE GENOMIC DNA]</scope>
    <source>
        <strain evidence="10 11">S5-52</strain>
    </source>
</reference>
<dbReference type="Gene3D" id="3.40.50.720">
    <property type="entry name" value="NAD(P)-binding Rossmann-like Domain"/>
    <property type="match status" value="1"/>
</dbReference>
<name>A0A6H0SPR0_9MICC</name>
<dbReference type="Gene3D" id="3.90.25.10">
    <property type="entry name" value="UDP-galactose 4-epimerase, domain 1"/>
    <property type="match status" value="1"/>
</dbReference>
<organism evidence="10 11">
    <name type="scientific">Glutamicibacter mishrai</name>
    <dbReference type="NCBI Taxonomy" id="1775880"/>
    <lineage>
        <taxon>Bacteria</taxon>
        <taxon>Bacillati</taxon>
        <taxon>Actinomycetota</taxon>
        <taxon>Actinomycetes</taxon>
        <taxon>Micrococcales</taxon>
        <taxon>Micrococcaceae</taxon>
        <taxon>Glutamicibacter</taxon>
    </lineage>
</organism>
<evidence type="ECO:0000256" key="1">
    <source>
        <dbReference type="ARBA" id="ARBA00000083"/>
    </source>
</evidence>
<dbReference type="PRINTS" id="PR01713">
    <property type="entry name" value="NUCEPIMERASE"/>
</dbReference>
<protein>
    <recommendedName>
        <fullName evidence="5 8">UDP-glucose 4-epimerase</fullName>
        <ecNumber evidence="4 8">5.1.3.2</ecNumber>
    </recommendedName>
</protein>
<evidence type="ECO:0000256" key="2">
    <source>
        <dbReference type="ARBA" id="ARBA00001911"/>
    </source>
</evidence>
<dbReference type="NCBIfam" id="TIGR01179">
    <property type="entry name" value="galE"/>
    <property type="match status" value="1"/>
</dbReference>
<dbReference type="AlphaFoldDB" id="A0A6H0SPR0"/>
<evidence type="ECO:0000256" key="5">
    <source>
        <dbReference type="ARBA" id="ARBA00018569"/>
    </source>
</evidence>
<sequence>MHVLVTGGAGYIGSHAVLLLLEAGHKVSVFDNLSNSSPESLRRVREMSGSAPDLFIGDLLDSDRLDSVLSQTQPDAVIHFGGLKAVGESVQKPISYYQNNVVGTLNLVSAMEKAGVKRLVFSSSATVYAESTELPLVEGAQRDASNPYGRTKLHIEQILEDLAVSDSSWSIATLRYFNPVGAHPSGNIGEDPQGIPNNLMPFIAQVAVGRRSEVQVFGNDYPTYDGTGVRDYIHVMDLAQGHLDALDFLNSHNGQYVWNLGTGSGTSVLDVIGAFSRACGRQLPYKLVDRRPGDIAEYYGDPTTARLELGWKAERGVEEMARDMWEWQSKNPAGYPDYDLDGISEEEINEFIRGARASIVKEK</sequence>
<evidence type="ECO:0000313" key="11">
    <source>
        <dbReference type="Proteomes" id="UP000502331"/>
    </source>
</evidence>
<dbReference type="Proteomes" id="UP000502331">
    <property type="component" value="Chromosome"/>
</dbReference>
<evidence type="ECO:0000256" key="8">
    <source>
        <dbReference type="RuleBase" id="RU366046"/>
    </source>
</evidence>
<gene>
    <name evidence="10" type="primary">galE</name>
    <name evidence="10" type="ORF">D3791_15140</name>
</gene>
<accession>A0A6H0SPR0</accession>
<dbReference type="InterPro" id="IPR005886">
    <property type="entry name" value="UDP_G4E"/>
</dbReference>
<dbReference type="EC" id="5.1.3.2" evidence="4 8"/>
<comment type="catalytic activity">
    <reaction evidence="1 8">
        <text>UDP-alpha-D-glucose = UDP-alpha-D-galactose</text>
        <dbReference type="Rhea" id="RHEA:22168"/>
        <dbReference type="ChEBI" id="CHEBI:58885"/>
        <dbReference type="ChEBI" id="CHEBI:66914"/>
        <dbReference type="EC" id="5.1.3.2"/>
    </reaction>
</comment>
<evidence type="ECO:0000256" key="4">
    <source>
        <dbReference type="ARBA" id="ARBA00013189"/>
    </source>
</evidence>
<dbReference type="PANTHER" id="PTHR43725">
    <property type="entry name" value="UDP-GLUCOSE 4-EPIMERASE"/>
    <property type="match status" value="1"/>
</dbReference>
<comment type="pathway">
    <text evidence="8">Carbohydrate metabolism; galactose metabolism.</text>
</comment>
<dbReference type="CDD" id="cd05247">
    <property type="entry name" value="UDP_G4E_1_SDR_e"/>
    <property type="match status" value="1"/>
</dbReference>
<dbReference type="PANTHER" id="PTHR43725:SF47">
    <property type="entry name" value="UDP-GLUCOSE 4-EPIMERASE"/>
    <property type="match status" value="1"/>
</dbReference>
<dbReference type="GO" id="GO:0005829">
    <property type="term" value="C:cytosol"/>
    <property type="evidence" value="ECO:0007669"/>
    <property type="project" value="TreeGrafter"/>
</dbReference>
<dbReference type="GO" id="GO:0006012">
    <property type="term" value="P:galactose metabolic process"/>
    <property type="evidence" value="ECO:0007669"/>
    <property type="project" value="UniProtKB-UniPathway"/>
</dbReference>
<evidence type="ECO:0000256" key="7">
    <source>
        <dbReference type="ARBA" id="ARBA00023235"/>
    </source>
</evidence>